<keyword evidence="1" id="KW-0472">Membrane</keyword>
<comment type="caution">
    <text evidence="2">The sequence shown here is derived from an EMBL/GenBank/DDBJ whole genome shotgun (WGS) entry which is preliminary data.</text>
</comment>
<proteinExistence type="predicted"/>
<keyword evidence="1" id="KW-1133">Transmembrane helix</keyword>
<gene>
    <name evidence="2" type="ORF">PHISCL_01087</name>
</gene>
<protein>
    <submittedName>
        <fullName evidence="2">Uncharacterized protein</fullName>
    </submittedName>
</protein>
<keyword evidence="1" id="KW-0812">Transmembrane</keyword>
<evidence type="ECO:0000313" key="3">
    <source>
        <dbReference type="Proteomes" id="UP000266188"/>
    </source>
</evidence>
<evidence type="ECO:0000256" key="1">
    <source>
        <dbReference type="SAM" id="Phobius"/>
    </source>
</evidence>
<feature type="transmembrane region" description="Helical" evidence="1">
    <location>
        <begin position="6"/>
        <end position="24"/>
    </location>
</feature>
<dbReference type="STRING" id="2070753.A0A3A3A9A5"/>
<dbReference type="EMBL" id="MVGC01000019">
    <property type="protein sequence ID" value="RJE26575.1"/>
    <property type="molecule type" value="Genomic_DNA"/>
</dbReference>
<keyword evidence="3" id="KW-1185">Reference proteome</keyword>
<dbReference type="OrthoDB" id="10032492at2759"/>
<dbReference type="AlphaFoldDB" id="A0A3A3A9A5"/>
<evidence type="ECO:0000313" key="2">
    <source>
        <dbReference type="EMBL" id="RJE26575.1"/>
    </source>
</evidence>
<organism evidence="2 3">
    <name type="scientific">Aspergillus sclerotialis</name>
    <dbReference type="NCBI Taxonomy" id="2070753"/>
    <lineage>
        <taxon>Eukaryota</taxon>
        <taxon>Fungi</taxon>
        <taxon>Dikarya</taxon>
        <taxon>Ascomycota</taxon>
        <taxon>Pezizomycotina</taxon>
        <taxon>Eurotiomycetes</taxon>
        <taxon>Eurotiomycetidae</taxon>
        <taxon>Eurotiales</taxon>
        <taxon>Aspergillaceae</taxon>
        <taxon>Aspergillus</taxon>
        <taxon>Aspergillus subgen. Polypaecilum</taxon>
    </lineage>
</organism>
<reference evidence="3" key="1">
    <citation type="submission" date="2017-02" db="EMBL/GenBank/DDBJ databases">
        <authorList>
            <person name="Tafer H."/>
            <person name="Lopandic K."/>
        </authorList>
    </citation>
    <scope>NUCLEOTIDE SEQUENCE [LARGE SCALE GENOMIC DNA]</scope>
    <source>
        <strain evidence="3">CBS 366.77</strain>
    </source>
</reference>
<accession>A0A3A3A9A5</accession>
<dbReference type="Proteomes" id="UP000266188">
    <property type="component" value="Unassembled WGS sequence"/>
</dbReference>
<name>A0A3A3A9A5_9EURO</name>
<sequence>MGTVIALVFTFYILSFVIDLIPSVRTRRHVPQGEKRLEMAHSGPNAPHYGDITYEEPLTTNEVDLNTNYYRGQRM</sequence>